<dbReference type="InterPro" id="IPR036097">
    <property type="entry name" value="HisK_dim/P_sf"/>
</dbReference>
<dbReference type="CDD" id="cd00082">
    <property type="entry name" value="HisKA"/>
    <property type="match status" value="1"/>
</dbReference>
<keyword evidence="10" id="KW-1133">Transmembrane helix</keyword>
<dbReference type="InterPro" id="IPR003594">
    <property type="entry name" value="HATPase_dom"/>
</dbReference>
<dbReference type="STRING" id="670482.SAMN04488542_11679"/>
<feature type="transmembrane region" description="Helical" evidence="10">
    <location>
        <begin position="7"/>
        <end position="32"/>
    </location>
</feature>
<dbReference type="InterPro" id="IPR050736">
    <property type="entry name" value="Sensor_HK_Regulatory"/>
</dbReference>
<gene>
    <name evidence="12" type="ORF">SAMN04488542_11679</name>
</gene>
<dbReference type="PANTHER" id="PTHR43711">
    <property type="entry name" value="TWO-COMPONENT HISTIDINE KINASE"/>
    <property type="match status" value="1"/>
</dbReference>
<dbReference type="PRINTS" id="PR00344">
    <property type="entry name" value="BCTRLSENSOR"/>
</dbReference>
<evidence type="ECO:0000256" key="1">
    <source>
        <dbReference type="ARBA" id="ARBA00000085"/>
    </source>
</evidence>
<dbReference type="Gene3D" id="3.30.565.10">
    <property type="entry name" value="Histidine kinase-like ATPase, C-terminal domain"/>
    <property type="match status" value="1"/>
</dbReference>
<dbReference type="InterPro" id="IPR005467">
    <property type="entry name" value="His_kinase_dom"/>
</dbReference>
<dbReference type="CDD" id="cd00075">
    <property type="entry name" value="HATPase"/>
    <property type="match status" value="1"/>
</dbReference>
<dbReference type="InterPro" id="IPR003661">
    <property type="entry name" value="HisK_dim/P_dom"/>
</dbReference>
<dbReference type="OrthoDB" id="368131at2"/>
<keyword evidence="6 12" id="KW-0418">Kinase</keyword>
<protein>
    <recommendedName>
        <fullName evidence="2">histidine kinase</fullName>
        <ecNumber evidence="2">2.7.13.3</ecNumber>
    </recommendedName>
</protein>
<feature type="transmembrane region" description="Helical" evidence="10">
    <location>
        <begin position="47"/>
        <end position="68"/>
    </location>
</feature>
<dbReference type="AlphaFoldDB" id="A0A1G7NPM7"/>
<evidence type="ECO:0000256" key="4">
    <source>
        <dbReference type="ARBA" id="ARBA00022679"/>
    </source>
</evidence>
<keyword evidence="4" id="KW-0808">Transferase</keyword>
<accession>A0A1G7NPM7</accession>
<feature type="coiled-coil region" evidence="9">
    <location>
        <begin position="111"/>
        <end position="138"/>
    </location>
</feature>
<dbReference type="SMART" id="SM00388">
    <property type="entry name" value="HisKA"/>
    <property type="match status" value="1"/>
</dbReference>
<dbReference type="Pfam" id="PF00512">
    <property type="entry name" value="HisKA"/>
    <property type="match status" value="1"/>
</dbReference>
<comment type="catalytic activity">
    <reaction evidence="1">
        <text>ATP + protein L-histidine = ADP + protein N-phospho-L-histidine.</text>
        <dbReference type="EC" id="2.7.13.3"/>
    </reaction>
</comment>
<dbReference type="Gene3D" id="1.10.287.130">
    <property type="match status" value="1"/>
</dbReference>
<keyword evidence="7" id="KW-0067">ATP-binding</keyword>
<keyword evidence="13" id="KW-1185">Reference proteome</keyword>
<evidence type="ECO:0000256" key="8">
    <source>
        <dbReference type="ARBA" id="ARBA00023012"/>
    </source>
</evidence>
<dbReference type="PROSITE" id="PS50109">
    <property type="entry name" value="HIS_KIN"/>
    <property type="match status" value="1"/>
</dbReference>
<evidence type="ECO:0000256" key="7">
    <source>
        <dbReference type="ARBA" id="ARBA00022840"/>
    </source>
</evidence>
<keyword evidence="10" id="KW-0812">Transmembrane</keyword>
<name>A0A1G7NPM7_9BACL</name>
<keyword evidence="8" id="KW-0902">Two-component regulatory system</keyword>
<organism evidence="12 13">
    <name type="scientific">Fontibacillus panacisegetis</name>
    <dbReference type="NCBI Taxonomy" id="670482"/>
    <lineage>
        <taxon>Bacteria</taxon>
        <taxon>Bacillati</taxon>
        <taxon>Bacillota</taxon>
        <taxon>Bacilli</taxon>
        <taxon>Bacillales</taxon>
        <taxon>Paenibacillaceae</taxon>
        <taxon>Fontibacillus</taxon>
    </lineage>
</organism>
<dbReference type="InterPro" id="IPR036890">
    <property type="entry name" value="HATPase_C_sf"/>
</dbReference>
<dbReference type="Pfam" id="PF02518">
    <property type="entry name" value="HATPase_c"/>
    <property type="match status" value="1"/>
</dbReference>
<dbReference type="InterPro" id="IPR004358">
    <property type="entry name" value="Sig_transdc_His_kin-like_C"/>
</dbReference>
<sequence length="362" mass="40841">MKVNLRLIFRLAVHTTISLILLFLSVSAGLFLITELLLPNEGDKQELAILINIFVVFIAFVIVYGWYIGRPIFYIIGRVNRLAEGIYVEPDKYLKIYTKNEMKLKRSYALFTELIIQLDTLANELESSKKERSRLDTMQKEWIAGISHDLKTPLTYIKGYSSMLISPQYEWNSEEKIKFASEILLKADHMEELIGDLNLSFSLDGQKLPLKMEKYDLVEFVRRIVADAVNDPRAEGFNLSFETDTPSAETMLDVKLLQRALHNLLINAILHNPVGTNIQVRIIKTTVLSIMITDDGTGISKQDIGRLFNKYYRGTTTDSQSEGTGLGMAIAHQLVLAHGGTIDVTSQINEGTTIAITLPIII</sequence>
<evidence type="ECO:0000256" key="9">
    <source>
        <dbReference type="SAM" id="Coils"/>
    </source>
</evidence>
<evidence type="ECO:0000256" key="10">
    <source>
        <dbReference type="SAM" id="Phobius"/>
    </source>
</evidence>
<evidence type="ECO:0000256" key="2">
    <source>
        <dbReference type="ARBA" id="ARBA00012438"/>
    </source>
</evidence>
<keyword evidence="5" id="KW-0547">Nucleotide-binding</keyword>
<dbReference type="SUPFAM" id="SSF47384">
    <property type="entry name" value="Homodimeric domain of signal transducing histidine kinase"/>
    <property type="match status" value="1"/>
</dbReference>
<dbReference type="GO" id="GO:0005524">
    <property type="term" value="F:ATP binding"/>
    <property type="evidence" value="ECO:0007669"/>
    <property type="project" value="UniProtKB-KW"/>
</dbReference>
<dbReference type="Proteomes" id="UP000198972">
    <property type="component" value="Unassembled WGS sequence"/>
</dbReference>
<keyword evidence="3" id="KW-0597">Phosphoprotein</keyword>
<proteinExistence type="predicted"/>
<dbReference type="SUPFAM" id="SSF55874">
    <property type="entry name" value="ATPase domain of HSP90 chaperone/DNA topoisomerase II/histidine kinase"/>
    <property type="match status" value="1"/>
</dbReference>
<dbReference type="SMART" id="SM00387">
    <property type="entry name" value="HATPase_c"/>
    <property type="match status" value="1"/>
</dbReference>
<evidence type="ECO:0000256" key="3">
    <source>
        <dbReference type="ARBA" id="ARBA00022553"/>
    </source>
</evidence>
<keyword evidence="9" id="KW-0175">Coiled coil</keyword>
<evidence type="ECO:0000256" key="6">
    <source>
        <dbReference type="ARBA" id="ARBA00022777"/>
    </source>
</evidence>
<dbReference type="EMBL" id="FNBG01000016">
    <property type="protein sequence ID" value="SDF75877.1"/>
    <property type="molecule type" value="Genomic_DNA"/>
</dbReference>
<evidence type="ECO:0000256" key="5">
    <source>
        <dbReference type="ARBA" id="ARBA00022741"/>
    </source>
</evidence>
<keyword evidence="10" id="KW-0472">Membrane</keyword>
<dbReference type="GO" id="GO:0000155">
    <property type="term" value="F:phosphorelay sensor kinase activity"/>
    <property type="evidence" value="ECO:0007669"/>
    <property type="project" value="InterPro"/>
</dbReference>
<feature type="domain" description="Histidine kinase" evidence="11">
    <location>
        <begin position="145"/>
        <end position="362"/>
    </location>
</feature>
<evidence type="ECO:0000313" key="12">
    <source>
        <dbReference type="EMBL" id="SDF75877.1"/>
    </source>
</evidence>
<dbReference type="RefSeq" id="WP_091231705.1">
    <property type="nucleotide sequence ID" value="NZ_FNBG01000016.1"/>
</dbReference>
<evidence type="ECO:0000313" key="13">
    <source>
        <dbReference type="Proteomes" id="UP000198972"/>
    </source>
</evidence>
<evidence type="ECO:0000259" key="11">
    <source>
        <dbReference type="PROSITE" id="PS50109"/>
    </source>
</evidence>
<dbReference type="EC" id="2.7.13.3" evidence="2"/>
<dbReference type="PANTHER" id="PTHR43711:SF1">
    <property type="entry name" value="HISTIDINE KINASE 1"/>
    <property type="match status" value="1"/>
</dbReference>
<reference evidence="12 13" key="1">
    <citation type="submission" date="2016-10" db="EMBL/GenBank/DDBJ databases">
        <authorList>
            <person name="de Groot N.N."/>
        </authorList>
    </citation>
    <scope>NUCLEOTIDE SEQUENCE [LARGE SCALE GENOMIC DNA]</scope>
    <source>
        <strain evidence="12 13">DSM 28129</strain>
    </source>
</reference>